<accession>A0ABQ5V5C3</accession>
<keyword evidence="4 8" id="KW-0812">Transmembrane</keyword>
<dbReference type="EMBL" id="BSNK01000001">
    <property type="protein sequence ID" value="GLQ22743.1"/>
    <property type="molecule type" value="Genomic_DNA"/>
</dbReference>
<gene>
    <name evidence="11" type="ORF">GCM10007853_06170</name>
</gene>
<feature type="compositionally biased region" description="Polar residues" evidence="7">
    <location>
        <begin position="205"/>
        <end position="217"/>
    </location>
</feature>
<evidence type="ECO:0000313" key="11">
    <source>
        <dbReference type="EMBL" id="GLQ22743.1"/>
    </source>
</evidence>
<feature type="transmembrane region" description="Helical" evidence="8">
    <location>
        <begin position="168"/>
        <end position="187"/>
    </location>
</feature>
<dbReference type="NCBIfam" id="NF009159">
    <property type="entry name" value="PRK12504.1"/>
    <property type="match status" value="1"/>
</dbReference>
<keyword evidence="2" id="KW-0813">Transport</keyword>
<feature type="transmembrane region" description="Helical" evidence="8">
    <location>
        <begin position="102"/>
        <end position="120"/>
    </location>
</feature>
<evidence type="ECO:0000313" key="12">
    <source>
        <dbReference type="Proteomes" id="UP001161391"/>
    </source>
</evidence>
<dbReference type="Proteomes" id="UP001161391">
    <property type="component" value="Unassembled WGS sequence"/>
</dbReference>
<feature type="domain" description="MrpA C-terminal/MbhE" evidence="10">
    <location>
        <begin position="107"/>
        <end position="185"/>
    </location>
</feature>
<evidence type="ECO:0000256" key="3">
    <source>
        <dbReference type="ARBA" id="ARBA00022475"/>
    </source>
</evidence>
<feature type="domain" description="MrpA C-terminal/MbhD" evidence="9">
    <location>
        <begin position="27"/>
        <end position="87"/>
    </location>
</feature>
<evidence type="ECO:0000256" key="6">
    <source>
        <dbReference type="ARBA" id="ARBA00023136"/>
    </source>
</evidence>
<feature type="transmembrane region" description="Helical" evidence="8">
    <location>
        <begin position="41"/>
        <end position="60"/>
    </location>
</feature>
<evidence type="ECO:0000259" key="10">
    <source>
        <dbReference type="Pfam" id="PF20501"/>
    </source>
</evidence>
<dbReference type="InterPro" id="IPR025383">
    <property type="entry name" value="MrpA_C/MbhD"/>
</dbReference>
<keyword evidence="5 8" id="KW-1133">Transmembrane helix</keyword>
<feature type="region of interest" description="Disordered" evidence="7">
    <location>
        <begin position="203"/>
        <end position="249"/>
    </location>
</feature>
<dbReference type="RefSeq" id="WP_284387428.1">
    <property type="nucleotide sequence ID" value="NZ_BSNK01000001.1"/>
</dbReference>
<evidence type="ECO:0000256" key="4">
    <source>
        <dbReference type="ARBA" id="ARBA00022692"/>
    </source>
</evidence>
<dbReference type="PANTHER" id="PTHR43373:SF1">
    <property type="entry name" value="NA(+)_H(+) ANTIPORTER SUBUNIT A"/>
    <property type="match status" value="1"/>
</dbReference>
<comment type="caution">
    <text evidence="11">The sequence shown here is derived from an EMBL/GenBank/DDBJ whole genome shotgun (WGS) entry which is preliminary data.</text>
</comment>
<comment type="subcellular location">
    <subcellularLocation>
        <location evidence="1">Cell membrane</location>
        <topology evidence="1">Multi-pass membrane protein</topology>
    </subcellularLocation>
</comment>
<evidence type="ECO:0008006" key="13">
    <source>
        <dbReference type="Google" id="ProtNLM"/>
    </source>
</evidence>
<dbReference type="PANTHER" id="PTHR43373">
    <property type="entry name" value="NA(+)/H(+) ANTIPORTER SUBUNIT"/>
    <property type="match status" value="1"/>
</dbReference>
<dbReference type="InterPro" id="IPR046806">
    <property type="entry name" value="MrpA_C/MbhE"/>
</dbReference>
<dbReference type="InterPro" id="IPR050616">
    <property type="entry name" value="CPA3_Na-H_Antiporter_A"/>
</dbReference>
<evidence type="ECO:0000256" key="7">
    <source>
        <dbReference type="SAM" id="MobiDB-lite"/>
    </source>
</evidence>
<keyword evidence="6 8" id="KW-0472">Membrane</keyword>
<dbReference type="Pfam" id="PF13244">
    <property type="entry name" value="MbhD"/>
    <property type="match status" value="1"/>
</dbReference>
<evidence type="ECO:0000256" key="5">
    <source>
        <dbReference type="ARBA" id="ARBA00022989"/>
    </source>
</evidence>
<proteinExistence type="predicted"/>
<keyword evidence="12" id="KW-1185">Reference proteome</keyword>
<evidence type="ECO:0000256" key="1">
    <source>
        <dbReference type="ARBA" id="ARBA00004651"/>
    </source>
</evidence>
<dbReference type="Pfam" id="PF20501">
    <property type="entry name" value="MbhE"/>
    <property type="match status" value="1"/>
</dbReference>
<sequence length="249" mass="25650">MIANIIGAVPTSPLISTLLLDIGLLTLLVMVAFAIVRMRSLFAIVMLQGVYSLVAAAWFVTLDAVDVAFTEAAVGAGVSTVLMLAAMLLADRESTPVPMSRQWGPLAVVLIAGMAMLYAVPDLPSYGDANSPANSYVGTDYLARTAVEIDVPNVVTAVLASYRGYDTFGEVVVIFAAGLGVLLLLGLDGNAGRFRAQVMGRKLSDTSAPTGSTDKTASTSQRRKSSGGGGGKSSLGAPPSITRYEGGAS</sequence>
<keyword evidence="3" id="KW-1003">Cell membrane</keyword>
<evidence type="ECO:0000256" key="8">
    <source>
        <dbReference type="SAM" id="Phobius"/>
    </source>
</evidence>
<organism evidence="11 12">
    <name type="scientific">Algimonas ampicilliniresistens</name>
    <dbReference type="NCBI Taxonomy" id="1298735"/>
    <lineage>
        <taxon>Bacteria</taxon>
        <taxon>Pseudomonadati</taxon>
        <taxon>Pseudomonadota</taxon>
        <taxon>Alphaproteobacteria</taxon>
        <taxon>Maricaulales</taxon>
        <taxon>Robiginitomaculaceae</taxon>
        <taxon>Algimonas</taxon>
    </lineage>
</organism>
<reference evidence="11" key="1">
    <citation type="journal article" date="2014" name="Int. J. Syst. Evol. Microbiol.">
        <title>Complete genome of a new Firmicutes species belonging to the dominant human colonic microbiota ('Ruminococcus bicirculans') reveals two chromosomes and a selective capacity to utilize plant glucans.</title>
        <authorList>
            <consortium name="NISC Comparative Sequencing Program"/>
            <person name="Wegmann U."/>
            <person name="Louis P."/>
            <person name="Goesmann A."/>
            <person name="Henrissat B."/>
            <person name="Duncan S.H."/>
            <person name="Flint H.J."/>
        </authorList>
    </citation>
    <scope>NUCLEOTIDE SEQUENCE</scope>
    <source>
        <strain evidence="11">NBRC 108219</strain>
    </source>
</reference>
<protein>
    <recommendedName>
        <fullName evidence="13">DUF4040 domain-containing protein</fullName>
    </recommendedName>
</protein>
<feature type="transmembrane region" description="Helical" evidence="8">
    <location>
        <begin position="14"/>
        <end position="36"/>
    </location>
</feature>
<evidence type="ECO:0000259" key="9">
    <source>
        <dbReference type="Pfam" id="PF13244"/>
    </source>
</evidence>
<feature type="transmembrane region" description="Helical" evidence="8">
    <location>
        <begin position="72"/>
        <end position="90"/>
    </location>
</feature>
<evidence type="ECO:0000256" key="2">
    <source>
        <dbReference type="ARBA" id="ARBA00022448"/>
    </source>
</evidence>
<name>A0ABQ5V5C3_9PROT</name>
<reference evidence="11" key="2">
    <citation type="submission" date="2023-01" db="EMBL/GenBank/DDBJ databases">
        <title>Draft genome sequence of Algimonas ampicilliniresistens strain NBRC 108219.</title>
        <authorList>
            <person name="Sun Q."/>
            <person name="Mori K."/>
        </authorList>
    </citation>
    <scope>NUCLEOTIDE SEQUENCE</scope>
    <source>
        <strain evidence="11">NBRC 108219</strain>
    </source>
</reference>